<proteinExistence type="predicted"/>
<evidence type="ECO:0000313" key="2">
    <source>
        <dbReference type="Proteomes" id="UP001519331"/>
    </source>
</evidence>
<dbReference type="Proteomes" id="UP001519331">
    <property type="component" value="Unassembled WGS sequence"/>
</dbReference>
<sequence length="41" mass="4634">MSNWITAVAATTIAVVLLKSVRKPQRQNIAVHYPVRETKSR</sequence>
<reference evidence="1 2" key="1">
    <citation type="submission" date="2021-03" db="EMBL/GenBank/DDBJ databases">
        <title>Sequencing the genomes of 1000 actinobacteria strains.</title>
        <authorList>
            <person name="Klenk H.-P."/>
        </authorList>
    </citation>
    <scope>NUCLEOTIDE SEQUENCE [LARGE SCALE GENOMIC DNA]</scope>
    <source>
        <strain evidence="1 2">DSM 12544</strain>
    </source>
</reference>
<organism evidence="1 2">
    <name type="scientific">Nesterenkonia lacusekhoensis</name>
    <dbReference type="NCBI Taxonomy" id="150832"/>
    <lineage>
        <taxon>Bacteria</taxon>
        <taxon>Bacillati</taxon>
        <taxon>Actinomycetota</taxon>
        <taxon>Actinomycetes</taxon>
        <taxon>Micrococcales</taxon>
        <taxon>Micrococcaceae</taxon>
        <taxon>Nesterenkonia</taxon>
    </lineage>
</organism>
<dbReference type="EMBL" id="JAGINX010000002">
    <property type="protein sequence ID" value="MBP2319562.1"/>
    <property type="molecule type" value="Genomic_DNA"/>
</dbReference>
<protein>
    <submittedName>
        <fullName evidence="1">Uncharacterized protein</fullName>
    </submittedName>
</protein>
<dbReference type="RefSeq" id="WP_281069774.1">
    <property type="nucleotide sequence ID" value="NZ_JAGINX010000002.1"/>
</dbReference>
<accession>A0ABS4T550</accession>
<name>A0ABS4T550_9MICC</name>
<evidence type="ECO:0000313" key="1">
    <source>
        <dbReference type="EMBL" id="MBP2319562.1"/>
    </source>
</evidence>
<gene>
    <name evidence="1" type="ORF">JOF45_002645</name>
</gene>
<comment type="caution">
    <text evidence="1">The sequence shown here is derived from an EMBL/GenBank/DDBJ whole genome shotgun (WGS) entry which is preliminary data.</text>
</comment>
<keyword evidence="2" id="KW-1185">Reference proteome</keyword>